<dbReference type="InterPro" id="IPR042095">
    <property type="entry name" value="SUMF_sf"/>
</dbReference>
<keyword evidence="7" id="KW-1185">Reference proteome</keyword>
<dbReference type="RefSeq" id="WP_256208577.1">
    <property type="nucleotide sequence ID" value="NZ_FOVJ01000005.1"/>
</dbReference>
<dbReference type="EMBL" id="FOVJ01000005">
    <property type="protein sequence ID" value="SFN97204.1"/>
    <property type="molecule type" value="Genomic_DNA"/>
</dbReference>
<dbReference type="InterPro" id="IPR005532">
    <property type="entry name" value="SUMF_dom"/>
</dbReference>
<evidence type="ECO:0000259" key="5">
    <source>
        <dbReference type="PROSITE" id="PS50287"/>
    </source>
</evidence>
<dbReference type="Pfam" id="PF12867">
    <property type="entry name" value="DinB_2"/>
    <property type="match status" value="1"/>
</dbReference>
<feature type="compositionally biased region" description="Polar residues" evidence="4">
    <location>
        <begin position="340"/>
        <end position="351"/>
    </location>
</feature>
<dbReference type="GO" id="GO:0052699">
    <property type="term" value="P:ergothioneine biosynthetic process"/>
    <property type="evidence" value="ECO:0007669"/>
    <property type="project" value="InterPro"/>
</dbReference>
<dbReference type="InterPro" id="IPR024775">
    <property type="entry name" value="DinB-like"/>
</dbReference>
<reference evidence="7" key="1">
    <citation type="submission" date="2016-10" db="EMBL/GenBank/DDBJ databases">
        <authorList>
            <person name="Varghese N."/>
        </authorList>
    </citation>
    <scope>NUCLEOTIDE SEQUENCE [LARGE SCALE GENOMIC DNA]</scope>
    <source>
        <strain evidence="7">Nsp8</strain>
    </source>
</reference>
<dbReference type="InterPro" id="IPR016187">
    <property type="entry name" value="CTDL_fold"/>
</dbReference>
<dbReference type="SUPFAM" id="SSF56436">
    <property type="entry name" value="C-type lectin-like"/>
    <property type="match status" value="1"/>
</dbReference>
<dbReference type="PANTHER" id="PTHR23150">
    <property type="entry name" value="SULFATASE MODIFYING FACTOR 1, 2"/>
    <property type="match status" value="1"/>
</dbReference>
<evidence type="ECO:0000256" key="4">
    <source>
        <dbReference type="SAM" id="MobiDB-lite"/>
    </source>
</evidence>
<keyword evidence="2" id="KW-0408">Iron</keyword>
<dbReference type="Pfam" id="PF03781">
    <property type="entry name" value="FGE-sulfatase"/>
    <property type="match status" value="1"/>
</dbReference>
<gene>
    <name evidence="6" type="ORF">SAMN05216386_2290</name>
</gene>
<dbReference type="InterPro" id="IPR017806">
    <property type="entry name" value="EgtB"/>
</dbReference>
<dbReference type="PROSITE" id="PS50287">
    <property type="entry name" value="SRCR_2"/>
    <property type="match status" value="1"/>
</dbReference>
<name>A0A1I5DD65_9PROT</name>
<organism evidence="6 7">
    <name type="scientific">Nitrosospira briensis</name>
    <dbReference type="NCBI Taxonomy" id="35799"/>
    <lineage>
        <taxon>Bacteria</taxon>
        <taxon>Pseudomonadati</taxon>
        <taxon>Pseudomonadota</taxon>
        <taxon>Betaproteobacteria</taxon>
        <taxon>Nitrosomonadales</taxon>
        <taxon>Nitrosomonadaceae</taxon>
        <taxon>Nitrosospira</taxon>
    </lineage>
</organism>
<dbReference type="GO" id="GO:0016020">
    <property type="term" value="C:membrane"/>
    <property type="evidence" value="ECO:0007669"/>
    <property type="project" value="InterPro"/>
</dbReference>
<dbReference type="InterPro" id="IPR001190">
    <property type="entry name" value="SRCR"/>
</dbReference>
<feature type="domain" description="SRCR" evidence="5">
    <location>
        <begin position="225"/>
        <end position="282"/>
    </location>
</feature>
<comment type="pathway">
    <text evidence="3">Amino-acid biosynthesis; ergothioneine biosynthesis.</text>
</comment>
<evidence type="ECO:0000256" key="3">
    <source>
        <dbReference type="ARBA" id="ARBA00037882"/>
    </source>
</evidence>
<evidence type="ECO:0000256" key="1">
    <source>
        <dbReference type="ARBA" id="ARBA00023002"/>
    </source>
</evidence>
<feature type="region of interest" description="Disordered" evidence="4">
    <location>
        <begin position="330"/>
        <end position="351"/>
    </location>
</feature>
<dbReference type="Gene3D" id="3.90.1580.10">
    <property type="entry name" value="paralog of FGE (formylglycine-generating enzyme)"/>
    <property type="match status" value="1"/>
</dbReference>
<sequence>MPETSSRHTESSLLRKWLEQYDEVRSQTLNLVEPLSPEDQMVQSMPDASPAKWHIAHTTWFFETFILTPHMEGYAPFNARFGFLFNSYYKRLGGHPHRTIRGTLSRPTLDQVRLYRAHVDNSIHELLHCGASVEVLRLLELGLNHEQQHQELIVTDIKHAFWVNPLRPGYQPGQVRIVEASAAPPLAWCCFDGGIHESGHDSCGFAFDNELPRHYTYINPFRIASRLVTNKEYLAFMADGGYSRAELWLSDAWDHVCENGWTAPLYWEQAGNDWTQFTCRGMLPLNPAEPVCHVSFYEADAFARWAGARLPHRVRMGGCRRFHREHRQNIRESAGKRKLSSQAACPGSTTG</sequence>
<dbReference type="PANTHER" id="PTHR23150:SF36">
    <property type="entry name" value="HERCYNINE OXYGENASE"/>
    <property type="match status" value="1"/>
</dbReference>
<accession>A0A1I5DD65</accession>
<proteinExistence type="predicted"/>
<keyword evidence="1" id="KW-0560">Oxidoreductase</keyword>
<dbReference type="NCBIfam" id="TIGR03440">
    <property type="entry name" value="egtB_TIGR03440"/>
    <property type="match status" value="1"/>
</dbReference>
<evidence type="ECO:0000256" key="2">
    <source>
        <dbReference type="ARBA" id="ARBA00023004"/>
    </source>
</evidence>
<evidence type="ECO:0000313" key="6">
    <source>
        <dbReference type="EMBL" id="SFN97204.1"/>
    </source>
</evidence>
<dbReference type="Proteomes" id="UP000183107">
    <property type="component" value="Unassembled WGS sequence"/>
</dbReference>
<dbReference type="InterPro" id="IPR051043">
    <property type="entry name" value="Sulfatase_Mod_Factor_Kinase"/>
</dbReference>
<evidence type="ECO:0000313" key="7">
    <source>
        <dbReference type="Proteomes" id="UP000183107"/>
    </source>
</evidence>
<protein>
    <submittedName>
        <fullName evidence="6">Ergothioneine biosynthesis protein EgtB</fullName>
    </submittedName>
</protein>
<dbReference type="AlphaFoldDB" id="A0A1I5DD65"/>